<dbReference type="Proteomes" id="UP000518829">
    <property type="component" value="Unassembled WGS sequence"/>
</dbReference>
<keyword evidence="4" id="KW-1185">Reference proteome</keyword>
<protein>
    <recommendedName>
        <fullName evidence="1">DUF7832 domain-containing protein</fullName>
    </recommendedName>
</protein>
<organism evidence="3 5">
    <name type="scientific">Listeria farberi</name>
    <dbReference type="NCBI Taxonomy" id="2713500"/>
    <lineage>
        <taxon>Bacteria</taxon>
        <taxon>Bacillati</taxon>
        <taxon>Bacillota</taxon>
        <taxon>Bacilli</taxon>
        <taxon>Bacillales</taxon>
        <taxon>Listeriaceae</taxon>
        <taxon>Listeria</taxon>
    </lineage>
</organism>
<evidence type="ECO:0000313" key="4">
    <source>
        <dbReference type="Proteomes" id="UP000518829"/>
    </source>
</evidence>
<accession>A0A7X0ZJ99</accession>
<sequence>MKYDDASWHYEGNYPKDLPPENAATAIGMFLAWCIYNNLISDDLKEDTEDDIEKVLQGKMTGAQFLIMDCDEKFIDDDLSELGQHFANDYYEEDSNFAKKVANYHVDYCNVFNEKAEKNGFKYESIYHIEDTKENYDLISVIISERFTHWKENYMPKQ</sequence>
<feature type="domain" description="DUF7832" evidence="1">
    <location>
        <begin position="2"/>
        <end position="118"/>
    </location>
</feature>
<evidence type="ECO:0000313" key="5">
    <source>
        <dbReference type="Proteomes" id="UP000558070"/>
    </source>
</evidence>
<dbReference type="AlphaFoldDB" id="A0A7X0ZJ99"/>
<reference evidence="4 5" key="1">
    <citation type="submission" date="2020-03" db="EMBL/GenBank/DDBJ databases">
        <title>Soil Listeria distribution.</title>
        <authorList>
            <person name="Liao J."/>
            <person name="Wiedmann M."/>
        </authorList>
    </citation>
    <scope>NUCLEOTIDE SEQUENCE [LARGE SCALE GENOMIC DNA]</scope>
    <source>
        <strain evidence="3 5">FSL L7-0072</strain>
        <strain evidence="2 4">FSL L7-1699</strain>
    </source>
</reference>
<dbReference type="Proteomes" id="UP000558070">
    <property type="component" value="Unassembled WGS sequence"/>
</dbReference>
<evidence type="ECO:0000259" key="1">
    <source>
        <dbReference type="Pfam" id="PF25191"/>
    </source>
</evidence>
<dbReference type="EMBL" id="JAARZO010000004">
    <property type="protein sequence ID" value="MBC2288339.1"/>
    <property type="molecule type" value="Genomic_DNA"/>
</dbReference>
<comment type="caution">
    <text evidence="3">The sequence shown here is derived from an EMBL/GenBank/DDBJ whole genome shotgun (WGS) entry which is preliminary data.</text>
</comment>
<evidence type="ECO:0000313" key="3">
    <source>
        <dbReference type="EMBL" id="MBC2288339.1"/>
    </source>
</evidence>
<dbReference type="RefSeq" id="WP_185317997.1">
    <property type="nucleotide sequence ID" value="NZ_JAARPH010000004.1"/>
</dbReference>
<gene>
    <name evidence="2" type="ORF">HB839_11500</name>
    <name evidence="3" type="ORF">HCB47_12015</name>
</gene>
<evidence type="ECO:0000313" key="2">
    <source>
        <dbReference type="EMBL" id="MBC1376153.1"/>
    </source>
</evidence>
<name>A0A7X0ZJ99_9LIST</name>
<proteinExistence type="predicted"/>
<dbReference type="EMBL" id="JAARPH010000004">
    <property type="protein sequence ID" value="MBC1376153.1"/>
    <property type="molecule type" value="Genomic_DNA"/>
</dbReference>
<dbReference type="InterPro" id="IPR057154">
    <property type="entry name" value="DUF7832"/>
</dbReference>
<dbReference type="Pfam" id="PF25191">
    <property type="entry name" value="DUF7832"/>
    <property type="match status" value="1"/>
</dbReference>